<organism evidence="2 3">
    <name type="scientific">Riccia fluitans</name>
    <dbReference type="NCBI Taxonomy" id="41844"/>
    <lineage>
        <taxon>Eukaryota</taxon>
        <taxon>Viridiplantae</taxon>
        <taxon>Streptophyta</taxon>
        <taxon>Embryophyta</taxon>
        <taxon>Marchantiophyta</taxon>
        <taxon>Marchantiopsida</taxon>
        <taxon>Marchantiidae</taxon>
        <taxon>Marchantiales</taxon>
        <taxon>Ricciaceae</taxon>
        <taxon>Riccia</taxon>
    </lineage>
</organism>
<evidence type="ECO:0000313" key="2">
    <source>
        <dbReference type="EMBL" id="KAL2608905.1"/>
    </source>
</evidence>
<comment type="caution">
    <text evidence="2">The sequence shown here is derived from an EMBL/GenBank/DDBJ whole genome shotgun (WGS) entry which is preliminary data.</text>
</comment>
<feature type="compositionally biased region" description="Acidic residues" evidence="1">
    <location>
        <begin position="161"/>
        <end position="176"/>
    </location>
</feature>
<dbReference type="Proteomes" id="UP001605036">
    <property type="component" value="Unassembled WGS sequence"/>
</dbReference>
<evidence type="ECO:0000256" key="1">
    <source>
        <dbReference type="SAM" id="MobiDB-lite"/>
    </source>
</evidence>
<feature type="compositionally biased region" description="Acidic residues" evidence="1">
    <location>
        <begin position="127"/>
        <end position="143"/>
    </location>
</feature>
<protein>
    <submittedName>
        <fullName evidence="2">Uncharacterized protein</fullName>
    </submittedName>
</protein>
<evidence type="ECO:0000313" key="3">
    <source>
        <dbReference type="Proteomes" id="UP001605036"/>
    </source>
</evidence>
<dbReference type="AlphaFoldDB" id="A0ABD1XJF4"/>
<sequence length="176" mass="20838">MLDEDAIAKWIQAEILQGSKSGEKFEGPTTLTVWALGQILVRRDNAGRIADPSLWGWDNEEQQAKGWFKMTSEWRDILGKQDPGMEQLNKTWNVEWRPEHWKDFWASRKEEMQERLRSHSRQCNADDPNEEDEREFDNEESSSDEERSMINNRNEERDQENGIEELEDEMECLGFV</sequence>
<gene>
    <name evidence="2" type="ORF">R1flu_027478</name>
</gene>
<reference evidence="2 3" key="1">
    <citation type="submission" date="2024-09" db="EMBL/GenBank/DDBJ databases">
        <title>Chromosome-scale assembly of Riccia fluitans.</title>
        <authorList>
            <person name="Paukszto L."/>
            <person name="Sawicki J."/>
            <person name="Karawczyk K."/>
            <person name="Piernik-Szablinska J."/>
            <person name="Szczecinska M."/>
            <person name="Mazdziarz M."/>
        </authorList>
    </citation>
    <scope>NUCLEOTIDE SEQUENCE [LARGE SCALE GENOMIC DNA]</scope>
    <source>
        <strain evidence="2">Rf_01</strain>
        <tissue evidence="2">Aerial parts of the thallus</tissue>
    </source>
</reference>
<feature type="compositionally biased region" description="Basic and acidic residues" evidence="1">
    <location>
        <begin position="144"/>
        <end position="160"/>
    </location>
</feature>
<accession>A0ABD1XJF4</accession>
<name>A0ABD1XJF4_9MARC</name>
<feature type="region of interest" description="Disordered" evidence="1">
    <location>
        <begin position="116"/>
        <end position="176"/>
    </location>
</feature>
<dbReference type="EMBL" id="JBHFFA010000008">
    <property type="protein sequence ID" value="KAL2608905.1"/>
    <property type="molecule type" value="Genomic_DNA"/>
</dbReference>
<keyword evidence="3" id="KW-1185">Reference proteome</keyword>
<proteinExistence type="predicted"/>